<dbReference type="GO" id="GO:0090729">
    <property type="term" value="F:toxin activity"/>
    <property type="evidence" value="ECO:0007669"/>
    <property type="project" value="UniProtKB-KW"/>
</dbReference>
<dbReference type="EMBL" id="KE659024">
    <property type="protein sequence ID" value="EQK97486.1"/>
    <property type="molecule type" value="Genomic_DNA"/>
</dbReference>
<evidence type="ECO:0000313" key="7">
    <source>
        <dbReference type="EMBL" id="EQK97486.1"/>
    </source>
</evidence>
<evidence type="ECO:0000256" key="4">
    <source>
        <dbReference type="ARBA" id="ARBA00023157"/>
    </source>
</evidence>
<keyword evidence="2 6" id="KW-0732">Signal</keyword>
<dbReference type="eggNOG" id="ENOG502T4KB">
    <property type="taxonomic scope" value="Eukaryota"/>
</dbReference>
<evidence type="ECO:0000313" key="8">
    <source>
        <dbReference type="Proteomes" id="UP000019374"/>
    </source>
</evidence>
<sequence>MLLKLSLLLPLWASTSISCAAPTTPTELLPRSVASQQPQLVHNSPTWLYRGDLRDPEQLKAAGGFLPRSRLPSKDTSFGLYNHGEAVGDAGGVRETIYSSTSASFVTAGAYIKTDSLYTSSVGGWIYRIRPTPNMIDLEASLGPGSPFPHDKEFSAMGGILWEQVDGWIFVTVEKDLDPLPPVDAMEIDVTAAEEVFNSLSDRYITNKDYNLEFDRFKASGGRPELAGFFAAAGKFKNQEPWSRYNESTEYYAMRFMEENGESVGWHGSFPLFGQLDVSAGNVDKEPEPNKGDDGIGKGDDKQDGN</sequence>
<dbReference type="OrthoDB" id="4927890at2759"/>
<evidence type="ECO:0000256" key="1">
    <source>
        <dbReference type="ARBA" id="ARBA00022656"/>
    </source>
</evidence>
<organism evidence="7 8">
    <name type="scientific">Ophiocordyceps sinensis (strain Co18 / CGMCC 3.14243)</name>
    <name type="common">Yarsagumba caterpillar fungus</name>
    <name type="synonym">Hirsutella sinensis</name>
    <dbReference type="NCBI Taxonomy" id="911162"/>
    <lineage>
        <taxon>Eukaryota</taxon>
        <taxon>Fungi</taxon>
        <taxon>Dikarya</taxon>
        <taxon>Ascomycota</taxon>
        <taxon>Pezizomycotina</taxon>
        <taxon>Sordariomycetes</taxon>
        <taxon>Hypocreomycetidae</taxon>
        <taxon>Hypocreales</taxon>
        <taxon>Ophiocordycipitaceae</taxon>
        <taxon>Ophiocordyceps</taxon>
    </lineage>
</organism>
<reference evidence="7 8" key="1">
    <citation type="journal article" date="2013" name="Chin. Sci. Bull.">
        <title>Genome survey uncovers the secrets of sex and lifestyle in caterpillar fungus.</title>
        <authorList>
            <person name="Hu X."/>
            <person name="Zhang Y."/>
            <person name="Xiao G."/>
            <person name="Zheng P."/>
            <person name="Xia Y."/>
            <person name="Zhang X."/>
            <person name="St Leger R.J."/>
            <person name="Liu X."/>
            <person name="Wang C."/>
        </authorList>
    </citation>
    <scope>NUCLEOTIDE SEQUENCE [LARGE SCALE GENOMIC DNA]</scope>
    <source>
        <strain evidence="8">Co18 / CGMCC 3.14243</strain>
        <tissue evidence="7">Fruit-body</tissue>
    </source>
</reference>
<keyword evidence="3" id="KW-0843">Virulence</keyword>
<dbReference type="Gene3D" id="3.90.210.10">
    <property type="entry name" value="Heat-Labile Enterotoxin, subunit A"/>
    <property type="match status" value="1"/>
</dbReference>
<keyword evidence="4" id="KW-1015">Disulfide bond</keyword>
<feature type="signal peptide" evidence="6">
    <location>
        <begin position="1"/>
        <end position="20"/>
    </location>
</feature>
<dbReference type="SUPFAM" id="SSF56399">
    <property type="entry name" value="ADP-ribosylation"/>
    <property type="match status" value="1"/>
</dbReference>
<accession>T5A6V6</accession>
<dbReference type="AlphaFoldDB" id="T5A6V6"/>
<gene>
    <name evidence="7" type="ORF">OCS_06801</name>
</gene>
<dbReference type="PRINTS" id="PR00771">
    <property type="entry name" value="ENTEROTOXINA"/>
</dbReference>
<feature type="compositionally biased region" description="Basic and acidic residues" evidence="5">
    <location>
        <begin position="283"/>
        <end position="306"/>
    </location>
</feature>
<evidence type="ECO:0000256" key="3">
    <source>
        <dbReference type="ARBA" id="ARBA00023026"/>
    </source>
</evidence>
<feature type="chain" id="PRO_5004596674" evidence="6">
    <location>
        <begin position="21"/>
        <end position="306"/>
    </location>
</feature>
<name>T5A6V6_OPHSC</name>
<dbReference type="PROSITE" id="PS51257">
    <property type="entry name" value="PROKAR_LIPOPROTEIN"/>
    <property type="match status" value="1"/>
</dbReference>
<evidence type="ECO:0000256" key="5">
    <source>
        <dbReference type="SAM" id="MobiDB-lite"/>
    </source>
</evidence>
<evidence type="ECO:0000256" key="2">
    <source>
        <dbReference type="ARBA" id="ARBA00022729"/>
    </source>
</evidence>
<proteinExistence type="predicted"/>
<dbReference type="HOGENOM" id="CLU_086105_0_0_1"/>
<dbReference type="Proteomes" id="UP000019374">
    <property type="component" value="Unassembled WGS sequence"/>
</dbReference>
<keyword evidence="1" id="KW-0800">Toxin</keyword>
<dbReference type="Pfam" id="PF01375">
    <property type="entry name" value="Enterotoxin_a"/>
    <property type="match status" value="1"/>
</dbReference>
<feature type="region of interest" description="Disordered" evidence="5">
    <location>
        <begin position="279"/>
        <end position="306"/>
    </location>
</feature>
<dbReference type="InterPro" id="IPR001144">
    <property type="entry name" value="Enterotoxin_A"/>
</dbReference>
<protein>
    <submittedName>
        <fullName evidence="7">Heat-labile enterotoxin, A chain</fullName>
    </submittedName>
</protein>
<evidence type="ECO:0000256" key="6">
    <source>
        <dbReference type="SAM" id="SignalP"/>
    </source>
</evidence>